<dbReference type="Pfam" id="PF21926">
    <property type="entry name" value="FeeM"/>
    <property type="match status" value="1"/>
</dbReference>
<evidence type="ECO:0000259" key="1">
    <source>
        <dbReference type="Pfam" id="PF21926"/>
    </source>
</evidence>
<evidence type="ECO:0000313" key="3">
    <source>
        <dbReference type="Proteomes" id="UP001404104"/>
    </source>
</evidence>
<organism evidence="2 3">
    <name type="scientific">Sphingomonas qilianensis</name>
    <dbReference type="NCBI Taxonomy" id="1736690"/>
    <lineage>
        <taxon>Bacteria</taxon>
        <taxon>Pseudomonadati</taxon>
        <taxon>Pseudomonadota</taxon>
        <taxon>Alphaproteobacteria</taxon>
        <taxon>Sphingomonadales</taxon>
        <taxon>Sphingomonadaceae</taxon>
        <taxon>Sphingomonas</taxon>
    </lineage>
</organism>
<dbReference type="Gene3D" id="3.40.630.30">
    <property type="match status" value="1"/>
</dbReference>
<protein>
    <submittedName>
        <fullName evidence="2">Acetyltransferase</fullName>
    </submittedName>
</protein>
<reference evidence="2 3" key="1">
    <citation type="submission" date="2024-05" db="EMBL/GenBank/DDBJ databases">
        <authorList>
            <person name="Liu Q."/>
            <person name="Xin Y.-H."/>
        </authorList>
    </citation>
    <scope>NUCLEOTIDE SEQUENCE [LARGE SCALE GENOMIC DNA]</scope>
    <source>
        <strain evidence="2 3">CGMCC 1.15349</strain>
    </source>
</reference>
<accession>A0ABU9XRJ8</accession>
<evidence type="ECO:0000313" key="2">
    <source>
        <dbReference type="EMBL" id="MEN2786463.1"/>
    </source>
</evidence>
<gene>
    <name evidence="2" type="ORF">ABC969_08535</name>
</gene>
<dbReference type="RefSeq" id="WP_345864249.1">
    <property type="nucleotide sequence ID" value="NZ_JBDIMF010000002.1"/>
</dbReference>
<name>A0ABU9XRJ8_9SPHN</name>
<dbReference type="Proteomes" id="UP001404104">
    <property type="component" value="Unassembled WGS sequence"/>
</dbReference>
<dbReference type="InterPro" id="IPR016181">
    <property type="entry name" value="Acyl_CoA_acyltransferase"/>
</dbReference>
<dbReference type="SUPFAM" id="SSF55729">
    <property type="entry name" value="Acyl-CoA N-acyltransferases (Nat)"/>
    <property type="match status" value="1"/>
</dbReference>
<comment type="caution">
    <text evidence="2">The sequence shown here is derived from an EMBL/GenBank/DDBJ whole genome shotgun (WGS) entry which is preliminary data.</text>
</comment>
<dbReference type="InterPro" id="IPR054597">
    <property type="entry name" value="FeeM_cat"/>
</dbReference>
<feature type="domain" description="N-acyl amino acid synthase FeeM catalytic core" evidence="1">
    <location>
        <begin position="61"/>
        <end position="210"/>
    </location>
</feature>
<sequence>MALHDPIRTEAEVHYSRMTQDDPHDIFRSSTTVQLPCSTGGSNPEAIFVCLAESSDQRNSATELVNHMYARRGYGGNHSIPQTSLHTTFTARTATRTIGTITLAIDSAAGLAADTIFRAEIDAFRQVPGAKVCELTKLAFDTEAPSKPLLAAMFHVIFIYGQRRHDCTDLFIEVNPRHTRFYEVMLGFERVGTLKTNASVAAPAQLLRLEIKKIHAALDGRQGCGENRRSRSLYPYFRSNDVVGNMDLRVTA</sequence>
<proteinExistence type="predicted"/>
<dbReference type="EMBL" id="JBDIMF010000002">
    <property type="protein sequence ID" value="MEN2786463.1"/>
    <property type="molecule type" value="Genomic_DNA"/>
</dbReference>
<keyword evidence="3" id="KW-1185">Reference proteome</keyword>